<dbReference type="RefSeq" id="WP_350936058.1">
    <property type="nucleotide sequence ID" value="NZ_JAYWLC010000004.1"/>
</dbReference>
<reference evidence="1 2" key="2">
    <citation type="submission" date="2024-06" db="EMBL/GenBank/DDBJ databases">
        <title>Thioclava kandeliae sp. nov. from a rhizosphere soil sample of Kandelia candel in a mangrove.</title>
        <authorList>
            <person name="Mu T."/>
        </authorList>
    </citation>
    <scope>NUCLEOTIDE SEQUENCE [LARGE SCALE GENOMIC DNA]</scope>
    <source>
        <strain evidence="1 2">CPCC 100088</strain>
    </source>
</reference>
<proteinExistence type="predicted"/>
<keyword evidence="2" id="KW-1185">Reference proteome</keyword>
<dbReference type="InterPro" id="IPR036390">
    <property type="entry name" value="WH_DNA-bd_sf"/>
</dbReference>
<protein>
    <submittedName>
        <fullName evidence="1">Uncharacterized protein</fullName>
    </submittedName>
</protein>
<reference evidence="1 2" key="1">
    <citation type="submission" date="2024-01" db="EMBL/GenBank/DDBJ databases">
        <authorList>
            <person name="Deng Y."/>
            <person name="Su J."/>
        </authorList>
    </citation>
    <scope>NUCLEOTIDE SEQUENCE [LARGE SCALE GENOMIC DNA]</scope>
    <source>
        <strain evidence="1 2">CPCC 100088</strain>
    </source>
</reference>
<dbReference type="Gene3D" id="1.10.10.10">
    <property type="entry name" value="Winged helix-like DNA-binding domain superfamily/Winged helix DNA-binding domain"/>
    <property type="match status" value="1"/>
</dbReference>
<evidence type="ECO:0000313" key="1">
    <source>
        <dbReference type="EMBL" id="MER5171603.1"/>
    </source>
</evidence>
<name>A0ABV1SFE2_9RHOB</name>
<sequence>MTHHTEITGKSIAELAAGAFGTSRHFGDETEALIAAHIQAVVGKQKRVKFEQSGSKPGGAKKADPNSIKGRVLRLLGRRDELSVPDAATAVGVPYGSAMVTLRDAAVADLAERIRTERDGLRRFGVYRITDDGRAEVTRIYGEAK</sequence>
<accession>A0ABV1SFE2</accession>
<dbReference type="InterPro" id="IPR036388">
    <property type="entry name" value="WH-like_DNA-bd_sf"/>
</dbReference>
<organism evidence="1 2">
    <name type="scientific">Thioclava kandeliae</name>
    <dbReference type="NCBI Taxonomy" id="3070818"/>
    <lineage>
        <taxon>Bacteria</taxon>
        <taxon>Pseudomonadati</taxon>
        <taxon>Pseudomonadota</taxon>
        <taxon>Alphaproteobacteria</taxon>
        <taxon>Rhodobacterales</taxon>
        <taxon>Paracoccaceae</taxon>
        <taxon>Thioclava</taxon>
    </lineage>
</organism>
<gene>
    <name evidence="1" type="ORF">VSX56_07420</name>
</gene>
<dbReference type="SUPFAM" id="SSF46785">
    <property type="entry name" value="Winged helix' DNA-binding domain"/>
    <property type="match status" value="1"/>
</dbReference>
<evidence type="ECO:0000313" key="2">
    <source>
        <dbReference type="Proteomes" id="UP001438953"/>
    </source>
</evidence>
<dbReference type="Proteomes" id="UP001438953">
    <property type="component" value="Unassembled WGS sequence"/>
</dbReference>
<comment type="caution">
    <text evidence="1">The sequence shown here is derived from an EMBL/GenBank/DDBJ whole genome shotgun (WGS) entry which is preliminary data.</text>
</comment>
<dbReference type="EMBL" id="JAYWLC010000004">
    <property type="protein sequence ID" value="MER5171603.1"/>
    <property type="molecule type" value="Genomic_DNA"/>
</dbReference>